<dbReference type="OrthoDB" id="9762169at2"/>
<dbReference type="PANTHER" id="PTHR35936:SF17">
    <property type="entry name" value="ARGININE-BINDING EXTRACELLULAR PROTEIN ARTP"/>
    <property type="match status" value="1"/>
</dbReference>
<proteinExistence type="predicted"/>
<evidence type="ECO:0000256" key="2">
    <source>
        <dbReference type="SAM" id="SignalP"/>
    </source>
</evidence>
<evidence type="ECO:0000256" key="1">
    <source>
        <dbReference type="ARBA" id="ARBA00022729"/>
    </source>
</evidence>
<dbReference type="PANTHER" id="PTHR35936">
    <property type="entry name" value="MEMBRANE-BOUND LYTIC MUREIN TRANSGLYCOSYLASE F"/>
    <property type="match status" value="1"/>
</dbReference>
<dbReference type="EMBL" id="VDMP01000026">
    <property type="protein sequence ID" value="TNM37744.1"/>
    <property type="molecule type" value="Genomic_DNA"/>
</dbReference>
<keyword evidence="1 2" id="KW-0732">Signal</keyword>
<protein>
    <submittedName>
        <fullName evidence="4">ABC transporter substrate-binding protein</fullName>
    </submittedName>
</protein>
<evidence type="ECO:0000313" key="5">
    <source>
        <dbReference type="Proteomes" id="UP000313231"/>
    </source>
</evidence>
<evidence type="ECO:0000313" key="4">
    <source>
        <dbReference type="EMBL" id="TNM37744.1"/>
    </source>
</evidence>
<dbReference type="Gene3D" id="3.40.190.10">
    <property type="entry name" value="Periplasmic binding protein-like II"/>
    <property type="match status" value="2"/>
</dbReference>
<dbReference type="RefSeq" id="WP_139624290.1">
    <property type="nucleotide sequence ID" value="NZ_VDMP01000026.1"/>
</dbReference>
<reference evidence="4 5" key="1">
    <citation type="journal article" date="2016" name="Int. J. Syst. Evol. Microbiol.">
        <title>Nocardioides albidus sp. nov., an actinobacterium isolated from garden soil.</title>
        <authorList>
            <person name="Singh H."/>
            <person name="Du J."/>
            <person name="Trinh H."/>
            <person name="Won K."/>
            <person name="Yang J.E."/>
            <person name="Yin C."/>
            <person name="Kook M."/>
            <person name="Yi T.H."/>
        </authorList>
    </citation>
    <scope>NUCLEOTIDE SEQUENCE [LARGE SCALE GENOMIC DNA]</scope>
    <source>
        <strain evidence="4 5">CCTCC AB 2015297</strain>
    </source>
</reference>
<sequence>MSPRIRTTLATLTLLTLGAVSTGCSNTESTADAAKEAGIGTGGREKAEAVKADPEVEALVPATVADAGVLTVVTDPTYAPMEFTDDKGAIVGLDPDIAVAVARKMGLDAKFDKGDFNGIIAGIEAGRYDASWASFSVTPDRQQKVDMVSYINSGTSVLVPHGNPDKVAAVTDLCGKTVAAQTGNTQALTTLPAFQKQCADAGLGKITELILPQQDNVNQAVSTGRADALLADSALTAYYAQLQPDAFTHVEDIFVEPALLGAITKKDTGLAAAISAAVTSLIEDGTYAELLDAWGLSAAAIDASGVNQA</sequence>
<organism evidence="4 5">
    <name type="scientific">Nocardioides albidus</name>
    <dbReference type="NCBI Taxonomy" id="1517589"/>
    <lineage>
        <taxon>Bacteria</taxon>
        <taxon>Bacillati</taxon>
        <taxon>Actinomycetota</taxon>
        <taxon>Actinomycetes</taxon>
        <taxon>Propionibacteriales</taxon>
        <taxon>Nocardioidaceae</taxon>
        <taxon>Nocardioides</taxon>
    </lineage>
</organism>
<dbReference type="AlphaFoldDB" id="A0A5C4VPE6"/>
<evidence type="ECO:0000259" key="3">
    <source>
        <dbReference type="SMART" id="SM00062"/>
    </source>
</evidence>
<dbReference type="SUPFAM" id="SSF53850">
    <property type="entry name" value="Periplasmic binding protein-like II"/>
    <property type="match status" value="1"/>
</dbReference>
<dbReference type="SMART" id="SM00062">
    <property type="entry name" value="PBPb"/>
    <property type="match status" value="1"/>
</dbReference>
<gene>
    <name evidence="4" type="ORF">FHP29_18360</name>
</gene>
<dbReference type="Pfam" id="PF00497">
    <property type="entry name" value="SBP_bac_3"/>
    <property type="match status" value="1"/>
</dbReference>
<feature type="domain" description="Solute-binding protein family 3/N-terminal" evidence="3">
    <location>
        <begin position="69"/>
        <end position="298"/>
    </location>
</feature>
<dbReference type="Proteomes" id="UP000313231">
    <property type="component" value="Unassembled WGS sequence"/>
</dbReference>
<feature type="chain" id="PRO_5039311620" evidence="2">
    <location>
        <begin position="22"/>
        <end position="309"/>
    </location>
</feature>
<accession>A0A5C4VPE6</accession>
<comment type="caution">
    <text evidence="4">The sequence shown here is derived from an EMBL/GenBank/DDBJ whole genome shotgun (WGS) entry which is preliminary data.</text>
</comment>
<feature type="signal peptide" evidence="2">
    <location>
        <begin position="1"/>
        <end position="21"/>
    </location>
</feature>
<dbReference type="CDD" id="cd01004">
    <property type="entry name" value="PBP2_MidA_like"/>
    <property type="match status" value="1"/>
</dbReference>
<keyword evidence="5" id="KW-1185">Reference proteome</keyword>
<dbReference type="InterPro" id="IPR001638">
    <property type="entry name" value="Solute-binding_3/MltF_N"/>
</dbReference>
<name>A0A5C4VPE6_9ACTN</name>
<dbReference type="PROSITE" id="PS51257">
    <property type="entry name" value="PROKAR_LIPOPROTEIN"/>
    <property type="match status" value="1"/>
</dbReference>